<dbReference type="AlphaFoldDB" id="A0A9N9FHB3"/>
<dbReference type="Gene3D" id="3.80.10.10">
    <property type="entry name" value="Ribonuclease Inhibitor"/>
    <property type="match status" value="1"/>
</dbReference>
<dbReference type="GO" id="GO:0004521">
    <property type="term" value="F:RNA endonuclease activity"/>
    <property type="evidence" value="ECO:0007669"/>
    <property type="project" value="TreeGrafter"/>
</dbReference>
<dbReference type="Pfam" id="PF02452">
    <property type="entry name" value="PemK_toxin"/>
    <property type="match status" value="2"/>
</dbReference>
<dbReference type="GO" id="GO:0006402">
    <property type="term" value="P:mRNA catabolic process"/>
    <property type="evidence" value="ECO:0007669"/>
    <property type="project" value="TreeGrafter"/>
</dbReference>
<dbReference type="Proteomes" id="UP000789831">
    <property type="component" value="Unassembled WGS sequence"/>
</dbReference>
<dbReference type="GO" id="GO:0003677">
    <property type="term" value="F:DNA binding"/>
    <property type="evidence" value="ECO:0007669"/>
    <property type="project" value="InterPro"/>
</dbReference>
<reference evidence="2" key="1">
    <citation type="submission" date="2021-06" db="EMBL/GenBank/DDBJ databases">
        <authorList>
            <person name="Kallberg Y."/>
            <person name="Tangrot J."/>
            <person name="Rosling A."/>
        </authorList>
    </citation>
    <scope>NUCLEOTIDE SEQUENCE</scope>
    <source>
        <strain evidence="2">MT106</strain>
    </source>
</reference>
<dbReference type="SUPFAM" id="SSF50118">
    <property type="entry name" value="Cell growth inhibitor/plasmid maintenance toxic component"/>
    <property type="match status" value="2"/>
</dbReference>
<evidence type="ECO:0000313" key="3">
    <source>
        <dbReference type="Proteomes" id="UP000789831"/>
    </source>
</evidence>
<sequence length="521" mass="59458">MVVIPLTTEDIENIEPFEVLIKNIPGTRLDYPSKLQFNYPRTVDRERLKGYLGVVSGKRIGELKRAWKVAFDSENIEDELDEMAAIQAFEILTAAIISNNHQNQFSPVVTVLPITYQLDKVYPFEILINLDKPSKILLDQIITIDKIYVKEKIASLTTKELMVIERKLHITLGLPCYREVNLEELDLGNNEFTGSLEFTKNMDKLEKLSIYGTNLTTVTHPELMKKAGKEPIVLSYDGEIKLEKVTTAPEFLQEELEKELIFFENYHPPLNYSDFLLRDGNVQEKSNELTVEQKQELDKVTSQLCINQNSPEDKSQEVPKMRQYYSHSDATLIAIDEEIGNENDYSLGSSSLQLEDNTRQISITPLVFITPLAVKHRQQTVPVDGIYAILGLLPYGDKVKTNYKHFGQEYTKEDLEKSLLPVVKEAIQQGTIKTILQIQVGDNLVVIGEKGVIEYIVILIPNNTVHSIGLVELQTDEKPTSKEIFADLVNRRIICGRESISHYQELLKDKDKQLELTTFLE</sequence>
<proteinExistence type="predicted"/>
<dbReference type="Pfam" id="PF06985">
    <property type="entry name" value="HET"/>
    <property type="match status" value="1"/>
</dbReference>
<dbReference type="Gene3D" id="2.30.30.110">
    <property type="match status" value="2"/>
</dbReference>
<feature type="domain" description="Heterokaryon incompatibility" evidence="1">
    <location>
        <begin position="303"/>
        <end position="348"/>
    </location>
</feature>
<dbReference type="InterPro" id="IPR010730">
    <property type="entry name" value="HET"/>
</dbReference>
<dbReference type="EMBL" id="CAJVPL010000841">
    <property type="protein sequence ID" value="CAG8533585.1"/>
    <property type="molecule type" value="Genomic_DNA"/>
</dbReference>
<protein>
    <submittedName>
        <fullName evidence="2">5416_t:CDS:1</fullName>
    </submittedName>
</protein>
<evidence type="ECO:0000313" key="2">
    <source>
        <dbReference type="EMBL" id="CAG8533585.1"/>
    </source>
</evidence>
<dbReference type="InterPro" id="IPR003477">
    <property type="entry name" value="PemK-like"/>
</dbReference>
<evidence type="ECO:0000259" key="1">
    <source>
        <dbReference type="Pfam" id="PF06985"/>
    </source>
</evidence>
<comment type="caution">
    <text evidence="2">The sequence shown here is derived from an EMBL/GenBank/DDBJ whole genome shotgun (WGS) entry which is preliminary data.</text>
</comment>
<organism evidence="2 3">
    <name type="scientific">Ambispora gerdemannii</name>
    <dbReference type="NCBI Taxonomy" id="144530"/>
    <lineage>
        <taxon>Eukaryota</taxon>
        <taxon>Fungi</taxon>
        <taxon>Fungi incertae sedis</taxon>
        <taxon>Mucoromycota</taxon>
        <taxon>Glomeromycotina</taxon>
        <taxon>Glomeromycetes</taxon>
        <taxon>Archaeosporales</taxon>
        <taxon>Ambisporaceae</taxon>
        <taxon>Ambispora</taxon>
    </lineage>
</organism>
<dbReference type="InterPro" id="IPR032675">
    <property type="entry name" value="LRR_dom_sf"/>
</dbReference>
<dbReference type="InterPro" id="IPR011067">
    <property type="entry name" value="Plasmid_toxin/cell-grow_inhib"/>
</dbReference>
<dbReference type="PANTHER" id="PTHR33988">
    <property type="entry name" value="ENDORIBONUCLEASE MAZF-RELATED"/>
    <property type="match status" value="1"/>
</dbReference>
<accession>A0A9N9FHB3</accession>
<keyword evidence="3" id="KW-1185">Reference proteome</keyword>
<dbReference type="GO" id="GO:0016075">
    <property type="term" value="P:rRNA catabolic process"/>
    <property type="evidence" value="ECO:0007669"/>
    <property type="project" value="TreeGrafter"/>
</dbReference>
<name>A0A9N9FHB3_9GLOM</name>
<gene>
    <name evidence="2" type="ORF">AGERDE_LOCUS5832</name>
</gene>